<evidence type="ECO:0000259" key="2">
    <source>
        <dbReference type="Pfam" id="PF04865"/>
    </source>
</evidence>
<organism evidence="3 4">
    <name type="scientific">Paenibacillus alvei</name>
    <name type="common">Bacillus alvei</name>
    <dbReference type="NCBI Taxonomy" id="44250"/>
    <lineage>
        <taxon>Bacteria</taxon>
        <taxon>Bacillati</taxon>
        <taxon>Bacillota</taxon>
        <taxon>Bacilli</taxon>
        <taxon>Bacillales</taxon>
        <taxon>Paenibacillaceae</taxon>
        <taxon>Paenibacillus</taxon>
    </lineage>
</organism>
<keyword evidence="4" id="KW-1185">Reference proteome</keyword>
<keyword evidence="1" id="KW-1133">Transmembrane helix</keyword>
<dbReference type="InterPro" id="IPR006949">
    <property type="entry name" value="Barrel_Baseplate_J-like"/>
</dbReference>
<evidence type="ECO:0000256" key="1">
    <source>
        <dbReference type="SAM" id="Phobius"/>
    </source>
</evidence>
<dbReference type="EMBL" id="JAMDNP010000029">
    <property type="protein sequence ID" value="MCY9762119.1"/>
    <property type="molecule type" value="Genomic_DNA"/>
</dbReference>
<sequence length="376" mass="42191">MIEDKIMDQILPVPDREEAKNKLRDELTQEGFVITNLFNGGVFYTLMMIAVQVRIDLLHLLRKVLNNQYLHHAEEGWLELKAADFSKRRKQPIKTRGFVTLKRKDTGKAVKIAKGDVFKTEPDMLGEELRFMVLENTIMPATSLTFRVPIEAEKAGSAHNVPPGQIRKSLIHIEGIDEISNDSDWISQEGSDLEDIESLRERTLNSWAELSTLPIAAKYKNVCESIPGVLFVRVDDLHPRGQGTIDIIVTGTAGTPSESLLQKVREAAATIKGPDDNLLVKASDTVTQDIDLTIWIPSDASDEGLENQAKAILTELLRIKKGRNLNELNHADIIFAIRWDIPESRNVRVTNPPQDVQLDNNKVIVLGEVRVTLMRG</sequence>
<feature type="domain" description="Baseplate protein J-like barrel" evidence="2">
    <location>
        <begin position="108"/>
        <end position="186"/>
    </location>
</feature>
<accession>A0ABT4GZM4</accession>
<name>A0ABT4GZM4_PAEAL</name>
<dbReference type="RefSeq" id="WP_268641101.1">
    <property type="nucleotide sequence ID" value="NZ_JAMDNP010000029.1"/>
</dbReference>
<protein>
    <submittedName>
        <fullName evidence="3">Baseplate J/gp47 family protein</fullName>
    </submittedName>
</protein>
<evidence type="ECO:0000313" key="4">
    <source>
        <dbReference type="Proteomes" id="UP001527181"/>
    </source>
</evidence>
<gene>
    <name evidence="3" type="ORF">M5X12_16225</name>
</gene>
<reference evidence="3 4" key="1">
    <citation type="submission" date="2022-05" db="EMBL/GenBank/DDBJ databases">
        <title>Genome Sequencing of Bee-Associated Microbes.</title>
        <authorList>
            <person name="Dunlap C."/>
        </authorList>
    </citation>
    <scope>NUCLEOTIDE SEQUENCE [LARGE SCALE GENOMIC DNA]</scope>
    <source>
        <strain evidence="3 4">NRRL B-04010</strain>
    </source>
</reference>
<dbReference type="Proteomes" id="UP001527181">
    <property type="component" value="Unassembled WGS sequence"/>
</dbReference>
<keyword evidence="1" id="KW-0812">Transmembrane</keyword>
<keyword evidence="1" id="KW-0472">Membrane</keyword>
<evidence type="ECO:0000313" key="3">
    <source>
        <dbReference type="EMBL" id="MCY9762119.1"/>
    </source>
</evidence>
<feature type="transmembrane region" description="Helical" evidence="1">
    <location>
        <begin position="32"/>
        <end position="53"/>
    </location>
</feature>
<comment type="caution">
    <text evidence="3">The sequence shown here is derived from an EMBL/GenBank/DDBJ whole genome shotgun (WGS) entry which is preliminary data.</text>
</comment>
<dbReference type="Pfam" id="PF04865">
    <property type="entry name" value="Baseplate_J"/>
    <property type="match status" value="1"/>
</dbReference>
<proteinExistence type="predicted"/>